<dbReference type="NCBIfam" id="TIGR01931">
    <property type="entry name" value="cysJ"/>
    <property type="match status" value="1"/>
</dbReference>
<dbReference type="CDD" id="cd06199">
    <property type="entry name" value="SiR"/>
    <property type="match status" value="1"/>
</dbReference>
<comment type="catalytic activity">
    <reaction evidence="10 11 12">
        <text>hydrogen sulfide + 3 NADP(+) + 3 H2O = sulfite + 3 NADPH + 4 H(+)</text>
        <dbReference type="Rhea" id="RHEA:13801"/>
        <dbReference type="ChEBI" id="CHEBI:15377"/>
        <dbReference type="ChEBI" id="CHEBI:15378"/>
        <dbReference type="ChEBI" id="CHEBI:17359"/>
        <dbReference type="ChEBI" id="CHEBI:29919"/>
        <dbReference type="ChEBI" id="CHEBI:57783"/>
        <dbReference type="ChEBI" id="CHEBI:58349"/>
        <dbReference type="EC" id="1.8.1.2"/>
    </reaction>
</comment>
<evidence type="ECO:0000259" key="15">
    <source>
        <dbReference type="PROSITE" id="PS51384"/>
    </source>
</evidence>
<feature type="domain" description="FAD-binding FR-type" evidence="15">
    <location>
        <begin position="236"/>
        <end position="450"/>
    </location>
</feature>
<dbReference type="HAMAP" id="MF_01541">
    <property type="entry name" value="CysJ"/>
    <property type="match status" value="1"/>
</dbReference>
<dbReference type="GO" id="GO:0070814">
    <property type="term" value="P:hydrogen sulfide biosynthetic process"/>
    <property type="evidence" value="ECO:0007669"/>
    <property type="project" value="UniProtKB-UniRule"/>
</dbReference>
<feature type="binding site" evidence="11">
    <location>
        <position position="358"/>
    </location>
    <ligand>
        <name>FAD</name>
        <dbReference type="ChEBI" id="CHEBI:57692"/>
    </ligand>
</feature>
<dbReference type="Gene3D" id="3.40.50.80">
    <property type="entry name" value="Nucleotide-binding domain of ferredoxin-NADP reductase (FNR) module"/>
    <property type="match status" value="1"/>
</dbReference>
<comment type="similarity">
    <text evidence="11">In the C-terminal section; belongs to the flavoprotein pyridine nucleotide cytochrome reductase family.</text>
</comment>
<evidence type="ECO:0000256" key="8">
    <source>
        <dbReference type="ARBA" id="ARBA00023002"/>
    </source>
</evidence>
<protein>
    <recommendedName>
        <fullName evidence="11 12">Sulfite reductase [NADPH] flavoprotein alpha-component</fullName>
        <shortName evidence="11 12">SiR-FP</shortName>
        <ecNumber evidence="11 12">1.8.1.2</ecNumber>
    </recommendedName>
</protein>
<dbReference type="Proteomes" id="UP000298585">
    <property type="component" value="Chromosome"/>
</dbReference>
<comment type="caution">
    <text evidence="11">Lacks conserved residue(s) required for the propagation of feature annotation.</text>
</comment>
<reference evidence="16 17" key="2">
    <citation type="submission" date="2019-05" db="EMBL/GenBank/DDBJ databases">
        <title>Genome evolution of the obligate endosymbiont Buchnera aphidicola.</title>
        <authorList>
            <person name="Moran N.A."/>
        </authorList>
    </citation>
    <scope>NUCLEOTIDE SEQUENCE [LARGE SCALE GENOMIC DNA]</scope>
    <source>
        <strain evidence="16 17">Sav</strain>
    </source>
</reference>
<accession>A0A4D6YBM4</accession>
<feature type="binding site" evidence="11 13">
    <location>
        <begin position="521"/>
        <end position="522"/>
    </location>
    <ligand>
        <name>NADP(+)</name>
        <dbReference type="ChEBI" id="CHEBI:58349"/>
    </ligand>
</feature>
<feature type="binding site" evidence="11 13">
    <location>
        <begin position="421"/>
        <end position="424"/>
    </location>
    <ligand>
        <name>FAD</name>
        <dbReference type="ChEBI" id="CHEBI:57692"/>
    </ligand>
</feature>
<comment type="cofactor">
    <cofactor evidence="11 12 13">
        <name>FAD</name>
        <dbReference type="ChEBI" id="CHEBI:57692"/>
    </cofactor>
    <text evidence="11 12 13">Binds 1 FAD per subunit.</text>
</comment>
<dbReference type="PIRSF" id="PIRSF000207">
    <property type="entry name" value="SiR-FP_CysJ"/>
    <property type="match status" value="1"/>
</dbReference>
<name>A0A4D6YBM4_9GAMM</name>
<dbReference type="GO" id="GO:0000103">
    <property type="term" value="P:sulfate assimilation"/>
    <property type="evidence" value="ECO:0007669"/>
    <property type="project" value="UniProtKB-UniRule"/>
</dbReference>
<dbReference type="InterPro" id="IPR023173">
    <property type="entry name" value="NADPH_Cyt_P450_Rdtase_alpha"/>
</dbReference>
<evidence type="ECO:0000256" key="2">
    <source>
        <dbReference type="ARBA" id="ARBA00022605"/>
    </source>
</evidence>
<dbReference type="PROSITE" id="PS51384">
    <property type="entry name" value="FAD_FR"/>
    <property type="match status" value="1"/>
</dbReference>
<dbReference type="InterPro" id="IPR029758">
    <property type="entry name" value="CysJ_Proteobact"/>
</dbReference>
<dbReference type="InterPro" id="IPR010199">
    <property type="entry name" value="CysJ"/>
</dbReference>
<dbReference type="InterPro" id="IPR001709">
    <property type="entry name" value="Flavoprot_Pyr_Nucl_cyt_Rdtase"/>
</dbReference>
<feature type="binding site" evidence="11 13">
    <location>
        <position position="601"/>
    </location>
    <ligand>
        <name>FAD</name>
        <dbReference type="ChEBI" id="CHEBI:57692"/>
    </ligand>
</feature>
<feature type="binding site" evidence="11 13">
    <location>
        <begin position="154"/>
        <end position="163"/>
    </location>
    <ligand>
        <name>FMN</name>
        <dbReference type="ChEBI" id="CHEBI:58210"/>
    </ligand>
</feature>
<evidence type="ECO:0000259" key="14">
    <source>
        <dbReference type="PROSITE" id="PS50902"/>
    </source>
</evidence>
<keyword evidence="7 11" id="KW-0249">Electron transport</keyword>
<dbReference type="InterPro" id="IPR001433">
    <property type="entry name" value="OxRdtase_FAD/NAD-bd"/>
</dbReference>
<dbReference type="Gene3D" id="1.20.990.10">
    <property type="entry name" value="NADPH-cytochrome p450 Reductase, Chain A, domain 3"/>
    <property type="match status" value="1"/>
</dbReference>
<dbReference type="GO" id="GO:0005829">
    <property type="term" value="C:cytosol"/>
    <property type="evidence" value="ECO:0007669"/>
    <property type="project" value="TreeGrafter"/>
</dbReference>
<gene>
    <name evidence="11" type="primary">cysJ</name>
    <name evidence="16" type="ORF">D9V77_02130</name>
</gene>
<dbReference type="PANTHER" id="PTHR19384">
    <property type="entry name" value="NITRIC OXIDE SYNTHASE-RELATED"/>
    <property type="match status" value="1"/>
</dbReference>
<dbReference type="SUPFAM" id="SSF52218">
    <property type="entry name" value="Flavoproteins"/>
    <property type="match status" value="1"/>
</dbReference>
<feature type="binding site" evidence="11 13">
    <location>
        <begin position="406"/>
        <end position="408"/>
    </location>
    <ligand>
        <name>FAD</name>
        <dbReference type="ChEBI" id="CHEBI:57692"/>
    </ligand>
</feature>
<feature type="binding site" evidence="11 13">
    <location>
        <position position="324"/>
    </location>
    <ligand>
        <name>FAD</name>
        <dbReference type="ChEBI" id="CHEBI:57692"/>
    </ligand>
</feature>
<organism evidence="16 17">
    <name type="scientific">Buchnera aphidicola</name>
    <name type="common">Sitobion avenae</name>
    <dbReference type="NCBI Taxonomy" id="571428"/>
    <lineage>
        <taxon>Bacteria</taxon>
        <taxon>Pseudomonadati</taxon>
        <taxon>Pseudomonadota</taxon>
        <taxon>Gammaproteobacteria</taxon>
        <taxon>Enterobacterales</taxon>
        <taxon>Erwiniaceae</taxon>
        <taxon>Buchnera</taxon>
    </lineage>
</organism>
<dbReference type="GO" id="GO:0019344">
    <property type="term" value="P:cysteine biosynthetic process"/>
    <property type="evidence" value="ECO:0007669"/>
    <property type="project" value="UniProtKB-KW"/>
</dbReference>
<evidence type="ECO:0000313" key="16">
    <source>
        <dbReference type="EMBL" id="QCI25623.1"/>
    </source>
</evidence>
<keyword evidence="5 11" id="KW-0274">FAD</keyword>
<evidence type="ECO:0000256" key="3">
    <source>
        <dbReference type="ARBA" id="ARBA00022630"/>
    </source>
</evidence>
<dbReference type="SUPFAM" id="SSF52343">
    <property type="entry name" value="Ferredoxin reductase-like, C-terminal NADP-linked domain"/>
    <property type="match status" value="1"/>
</dbReference>
<feature type="binding site" evidence="11 13">
    <location>
        <begin position="71"/>
        <end position="76"/>
    </location>
    <ligand>
        <name>FMN</name>
        <dbReference type="ChEBI" id="CHEBI:58210"/>
    </ligand>
</feature>
<comment type="similarity">
    <text evidence="11">In the N-terminal section; belongs to the flavodoxin family.</text>
</comment>
<reference evidence="16 17" key="1">
    <citation type="submission" date="2018-12" db="EMBL/GenBank/DDBJ databases">
        <authorList>
            <person name="Chong R.A."/>
        </authorList>
    </citation>
    <scope>NUCLEOTIDE SEQUENCE [LARGE SCALE GENOMIC DNA]</scope>
    <source>
        <strain evidence="16 17">Sav</strain>
    </source>
</reference>
<comment type="function">
    <text evidence="11 12">Component of the sulfite reductase complex that catalyzes the 6-electron reduction of sulfite to sulfide. This is one of several activities required for the biosynthesis of L-cysteine from sulfate. The flavoprotein component catalyzes the electron flow from NADPH -&gt; FAD -&gt; FMN to the hemoprotein component.</text>
</comment>
<dbReference type="Gene3D" id="3.40.50.360">
    <property type="match status" value="1"/>
</dbReference>
<dbReference type="EMBL" id="CP034855">
    <property type="protein sequence ID" value="QCI25623.1"/>
    <property type="molecule type" value="Genomic_DNA"/>
</dbReference>
<dbReference type="Gene3D" id="2.40.30.10">
    <property type="entry name" value="Translation factors"/>
    <property type="match status" value="1"/>
</dbReference>
<feature type="binding site" evidence="11 13">
    <location>
        <begin position="118"/>
        <end position="121"/>
    </location>
    <ligand>
        <name>FMN</name>
        <dbReference type="ChEBI" id="CHEBI:58210"/>
    </ligand>
</feature>
<evidence type="ECO:0000256" key="12">
    <source>
        <dbReference type="PIRNR" id="PIRNR000207"/>
    </source>
</evidence>
<dbReference type="InterPro" id="IPR017927">
    <property type="entry name" value="FAD-bd_FR_type"/>
</dbReference>
<keyword evidence="9 11" id="KW-0198">Cysteine biosynthesis</keyword>
<dbReference type="InterPro" id="IPR003097">
    <property type="entry name" value="CysJ-like_FAD-binding"/>
</dbReference>
<dbReference type="AlphaFoldDB" id="A0A4D6YBM4"/>
<evidence type="ECO:0000256" key="4">
    <source>
        <dbReference type="ARBA" id="ARBA00022643"/>
    </source>
</evidence>
<feature type="domain" description="Flavodoxin-like" evidence="14">
    <location>
        <begin position="65"/>
        <end position="203"/>
    </location>
</feature>
<dbReference type="PANTHER" id="PTHR19384:SF128">
    <property type="entry name" value="NADPH OXIDOREDUCTASE A"/>
    <property type="match status" value="1"/>
</dbReference>
<evidence type="ECO:0000256" key="9">
    <source>
        <dbReference type="ARBA" id="ARBA00023192"/>
    </source>
</evidence>
<evidence type="ECO:0000256" key="13">
    <source>
        <dbReference type="PIRSR" id="PIRSR000207-1"/>
    </source>
</evidence>
<dbReference type="SUPFAM" id="SSF63380">
    <property type="entry name" value="Riboflavin synthase domain-like"/>
    <property type="match status" value="1"/>
</dbReference>
<keyword evidence="4 11" id="KW-0288">FMN</keyword>
<comment type="similarity">
    <text evidence="11">Belongs to the NADPH-dependent sulphite reductase flavoprotein subunit CysJ family.</text>
</comment>
<feature type="binding site" evidence="11 13">
    <location>
        <position position="563"/>
    </location>
    <ligand>
        <name>NADP(+)</name>
        <dbReference type="ChEBI" id="CHEBI:58349"/>
    </ligand>
</feature>
<keyword evidence="6 11" id="KW-0521">NADP</keyword>
<keyword evidence="3 11" id="KW-0285">Flavoprotein</keyword>
<evidence type="ECO:0000256" key="5">
    <source>
        <dbReference type="ARBA" id="ARBA00022827"/>
    </source>
</evidence>
<evidence type="ECO:0000256" key="1">
    <source>
        <dbReference type="ARBA" id="ARBA00022448"/>
    </source>
</evidence>
<dbReference type="InterPro" id="IPR029039">
    <property type="entry name" value="Flavoprotein-like_sf"/>
</dbReference>
<comment type="subunit">
    <text evidence="11 12">Alpha(8)-beta(8). The alpha component is a flavoprotein, the beta component is a hemoprotein.</text>
</comment>
<evidence type="ECO:0000256" key="10">
    <source>
        <dbReference type="ARBA" id="ARBA00052219"/>
    </source>
</evidence>
<dbReference type="InterPro" id="IPR039261">
    <property type="entry name" value="FNR_nucleotide-bd"/>
</dbReference>
<dbReference type="InterPro" id="IPR001094">
    <property type="entry name" value="Flavdoxin-like"/>
</dbReference>
<dbReference type="EC" id="1.8.1.2" evidence="11 12"/>
<dbReference type="PRINTS" id="PR00371">
    <property type="entry name" value="FPNCR"/>
</dbReference>
<feature type="binding site" evidence="11 13">
    <location>
        <begin position="388"/>
        <end position="391"/>
    </location>
    <ligand>
        <name>FAD</name>
        <dbReference type="ChEBI" id="CHEBI:57692"/>
    </ligand>
</feature>
<dbReference type="GO" id="GO:0050660">
    <property type="term" value="F:flavin adenine dinucleotide binding"/>
    <property type="evidence" value="ECO:0007669"/>
    <property type="project" value="InterPro"/>
</dbReference>
<dbReference type="RefSeq" id="WP_158338629.1">
    <property type="nucleotide sequence ID" value="NZ_CP034855.1"/>
</dbReference>
<dbReference type="PRINTS" id="PR00369">
    <property type="entry name" value="FLAVODOXIN"/>
</dbReference>
<evidence type="ECO:0000256" key="7">
    <source>
        <dbReference type="ARBA" id="ARBA00022982"/>
    </source>
</evidence>
<dbReference type="Pfam" id="PF00667">
    <property type="entry name" value="FAD_binding_1"/>
    <property type="match status" value="1"/>
</dbReference>
<dbReference type="PROSITE" id="PS50902">
    <property type="entry name" value="FLAVODOXIN_LIKE"/>
    <property type="match status" value="1"/>
</dbReference>
<dbReference type="Pfam" id="PF00175">
    <property type="entry name" value="NAD_binding_1"/>
    <property type="match status" value="1"/>
</dbReference>
<keyword evidence="8 11" id="KW-0560">Oxidoreductase</keyword>
<comment type="cofactor">
    <cofactor evidence="11 12 13">
        <name>FMN</name>
        <dbReference type="ChEBI" id="CHEBI:58210"/>
    </cofactor>
    <text evidence="11 12 13">Binds 1 FMN per subunit.</text>
</comment>
<dbReference type="FunFam" id="3.40.50.80:FF:000001">
    <property type="entry name" value="NADPH--cytochrome P450 reductase 1"/>
    <property type="match status" value="1"/>
</dbReference>
<dbReference type="GO" id="GO:0010181">
    <property type="term" value="F:FMN binding"/>
    <property type="evidence" value="ECO:0007669"/>
    <property type="project" value="InterPro"/>
</dbReference>
<sequence length="601" mass="69242">MKNQNMFDLLLPLSPEQLNNVKKLESTCTNIQSAWLSGYFWKVANQKSNSVSLKIDESNKNNQIITIVSASQTGNAKLLSERLYKFFNKNNKTTRLINAIDYQFKKIKNEKILILIISTQGEGEPPEEALSLYKFIMSKNAPNLNNLYYSIFGLGDTSYNLFCQAGKDFDKRFKELGARSLLNRFDSDIEYEENYYQWSQELLRSIDHNNKDYKSSSSLLEQEKKVIISKSYYTKKNPAQAVVLTNQKITGRNSKKDIHHIEIDISNIDINYEPGDALGVWYKNDTNLVRNILELLSINSSDKIKIKDNILTIFEALKNNFELTTNTKNIVKNYAILTENKFLKNIISDNSNLQSYTVQTPLIKMITDHPSKLSSEQLISLLRPLTPRLYSISSSQQEIDNEIHITVGVVKKLISGCLYLGGASSYLTQSLKPDDMIKIFIESNNNFRLPTDQNTPIIMIGAGTGIAPFRSFMQQRDNDGSKGKNWIFFGNPHFTEDFLYQLEWQRYIKKGLITNMHLAWSQDEEHKVYVQDRIRENGKEIWSWIEEGAQIYVCGNASNMAKDVEKTLLDIISENGSLNFEDACEFLNNLRLNKRYKRDIY</sequence>
<dbReference type="InterPro" id="IPR017938">
    <property type="entry name" value="Riboflavin_synthase-like_b-brl"/>
</dbReference>
<proteinExistence type="inferred from homology"/>
<keyword evidence="2 11" id="KW-0028">Amino-acid biosynthesis</keyword>
<dbReference type="UniPathway" id="UPA00140">
    <property type="reaction ID" value="UER00207"/>
</dbReference>
<evidence type="ECO:0000256" key="6">
    <source>
        <dbReference type="ARBA" id="ARBA00022857"/>
    </source>
</evidence>
<keyword evidence="1 11" id="KW-0813">Transport</keyword>
<dbReference type="InterPro" id="IPR008254">
    <property type="entry name" value="Flavodoxin/NO_synth"/>
</dbReference>
<dbReference type="GO" id="GO:0004783">
    <property type="term" value="F:sulfite reductase (NADPH) activity"/>
    <property type="evidence" value="ECO:0007669"/>
    <property type="project" value="UniProtKB-UniRule"/>
</dbReference>
<dbReference type="OrthoDB" id="9816402at2"/>
<feature type="binding site" evidence="11 13">
    <location>
        <begin position="527"/>
        <end position="531"/>
    </location>
    <ligand>
        <name>NADP(+)</name>
        <dbReference type="ChEBI" id="CHEBI:58349"/>
    </ligand>
</feature>
<evidence type="ECO:0000313" key="17">
    <source>
        <dbReference type="Proteomes" id="UP000298585"/>
    </source>
</evidence>
<evidence type="ECO:0000256" key="11">
    <source>
        <dbReference type="HAMAP-Rule" id="MF_01541"/>
    </source>
</evidence>
<dbReference type="Pfam" id="PF00258">
    <property type="entry name" value="Flavodoxin_1"/>
    <property type="match status" value="1"/>
</dbReference>
<comment type="pathway">
    <text evidence="11 12">Sulfur metabolism; hydrogen sulfide biosynthesis; hydrogen sulfide from sulfite (NADPH route): step 1/1.</text>
</comment>